<keyword evidence="4" id="KW-1185">Reference proteome</keyword>
<evidence type="ECO:0000313" key="3">
    <source>
        <dbReference type="EMBL" id="GAA0176026.1"/>
    </source>
</evidence>
<keyword evidence="1" id="KW-0175">Coiled coil</keyword>
<feature type="coiled-coil region" evidence="1">
    <location>
        <begin position="418"/>
        <end position="445"/>
    </location>
</feature>
<dbReference type="AlphaFoldDB" id="A0AAV3RL25"/>
<feature type="compositionally biased region" description="Basic and acidic residues" evidence="2">
    <location>
        <begin position="231"/>
        <end position="253"/>
    </location>
</feature>
<feature type="region of interest" description="Disordered" evidence="2">
    <location>
        <begin position="205"/>
        <end position="254"/>
    </location>
</feature>
<gene>
    <name evidence="3" type="ORF">LIER_29093</name>
</gene>
<dbReference type="EMBL" id="BAABME010009903">
    <property type="protein sequence ID" value="GAA0176026.1"/>
    <property type="molecule type" value="Genomic_DNA"/>
</dbReference>
<accession>A0AAV3RL25</accession>
<evidence type="ECO:0000256" key="2">
    <source>
        <dbReference type="SAM" id="MobiDB-lite"/>
    </source>
</evidence>
<comment type="caution">
    <text evidence="3">The sequence shown here is derived from an EMBL/GenBank/DDBJ whole genome shotgun (WGS) entry which is preliminary data.</text>
</comment>
<evidence type="ECO:0000256" key="1">
    <source>
        <dbReference type="SAM" id="Coils"/>
    </source>
</evidence>
<proteinExistence type="predicted"/>
<evidence type="ECO:0000313" key="4">
    <source>
        <dbReference type="Proteomes" id="UP001454036"/>
    </source>
</evidence>
<protein>
    <submittedName>
        <fullName evidence="3">Uncharacterized protein</fullName>
    </submittedName>
</protein>
<organism evidence="3 4">
    <name type="scientific">Lithospermum erythrorhizon</name>
    <name type="common">Purple gromwell</name>
    <name type="synonym">Lithospermum officinale var. erythrorhizon</name>
    <dbReference type="NCBI Taxonomy" id="34254"/>
    <lineage>
        <taxon>Eukaryota</taxon>
        <taxon>Viridiplantae</taxon>
        <taxon>Streptophyta</taxon>
        <taxon>Embryophyta</taxon>
        <taxon>Tracheophyta</taxon>
        <taxon>Spermatophyta</taxon>
        <taxon>Magnoliopsida</taxon>
        <taxon>eudicotyledons</taxon>
        <taxon>Gunneridae</taxon>
        <taxon>Pentapetalae</taxon>
        <taxon>asterids</taxon>
        <taxon>lamiids</taxon>
        <taxon>Boraginales</taxon>
        <taxon>Boraginaceae</taxon>
        <taxon>Boraginoideae</taxon>
        <taxon>Lithospermeae</taxon>
        <taxon>Lithospermum</taxon>
    </lineage>
</organism>
<reference evidence="3 4" key="1">
    <citation type="submission" date="2024-01" db="EMBL/GenBank/DDBJ databases">
        <title>The complete chloroplast genome sequence of Lithospermum erythrorhizon: insights into the phylogenetic relationship among Boraginaceae species and the maternal lineages of purple gromwells.</title>
        <authorList>
            <person name="Okada T."/>
            <person name="Watanabe K."/>
        </authorList>
    </citation>
    <scope>NUCLEOTIDE SEQUENCE [LARGE SCALE GENOMIC DNA]</scope>
</reference>
<name>A0AAV3RL25_LITER</name>
<dbReference type="Proteomes" id="UP001454036">
    <property type="component" value="Unassembled WGS sequence"/>
</dbReference>
<sequence length="483" mass="53943">MPPQTGILVNQKHPVNLTTLYLQWKDDVGQEEPNRGHDDQIQHEQSVVGAEGSMHVPPIVADTNKIVSRINIDMVDDANHPGEKDVGGNKVFVPEKVSGNNEFINPSVKDTMDKTSNESAKIHSFVDPTVAEILGGMKEVKVGTARVVIYYTASKTRKRTWASVVALEKKRIALGTGGVVVVTSEEQKESVDVEELDKKVEKLRAAKKGKEKAKRPSGDKDGGSVPKKKRKEDVAEILKQRSKEKLKKNDNRNKVYNRRIAKDVPNVPIEGVDFNSEEHEARWKFICASNILPEKYLFEITYNNQTYIAILEDASPMLHQVKLRGHIFNFRPELINNHYGKTNDRITGATLKLADIMGYLLINQYREVLKVEDGLGEDAKSLTISDKLMIVKHVVDVSLNAAEQTEVVPKGEVVAMLINAFEEEQQRLEVEIQVKKVKVTELQAKIQSLKAIVPPAVNDHVTTSTVVPAEPTPDDVETFKSPM</sequence>